<dbReference type="EMBL" id="CABFKI010000009">
    <property type="protein sequence ID" value="VTU08621.1"/>
    <property type="molecule type" value="Genomic_DNA"/>
</dbReference>
<dbReference type="GeneID" id="86155921"/>
<keyword evidence="2" id="KW-1185">Reference proteome</keyword>
<sequence length="226" mass="25914">MISEEDKKEILNGAYGISRDGVKCKYVGLSDYENYPYVFIYFNDADEIARIHQLSEDFRNIKDTEHEIDVVGLWENQPKPFNLEKALAGEPVMLRNGSKACVLSKLPKNLDFNYIPDLPLIGLEKGSLKFIYWTEDGRTSTINDETPIDIIGMWKKPEPVSNMITVTLPCPIKEPTGQKWSIDSQLDTPQSTLTDIYDETFISKGCYFNTKEDAQAWLDAMRNNRR</sequence>
<evidence type="ECO:0000313" key="1">
    <source>
        <dbReference type="EMBL" id="VTU08621.1"/>
    </source>
</evidence>
<accession>A0ABY6TN12</accession>
<gene>
    <name evidence="1" type="ORF">SAMEA1410922_01523</name>
</gene>
<dbReference type="RefSeq" id="WP_135710520.1">
    <property type="nucleotide sequence ID" value="NZ_CABFKI010000009.1"/>
</dbReference>
<name>A0ABY6TN12_9PAST</name>
<evidence type="ECO:0000313" key="2">
    <source>
        <dbReference type="Proteomes" id="UP000308167"/>
    </source>
</evidence>
<proteinExistence type="predicted"/>
<protein>
    <submittedName>
        <fullName evidence="1">Uncharacterized protein</fullName>
    </submittedName>
</protein>
<reference evidence="1 2" key="1">
    <citation type="submission" date="2019-05" db="EMBL/GenBank/DDBJ databases">
        <authorList>
            <consortium name="Pathogen Informatics"/>
        </authorList>
    </citation>
    <scope>NUCLEOTIDE SEQUENCE [LARGE SCALE GENOMIC DNA]</scope>
    <source>
        <strain evidence="1 2">NM319</strain>
    </source>
</reference>
<comment type="caution">
    <text evidence="1">The sequence shown here is derived from an EMBL/GenBank/DDBJ whole genome shotgun (WGS) entry which is preliminary data.</text>
</comment>
<dbReference type="Proteomes" id="UP000308167">
    <property type="component" value="Unassembled WGS sequence"/>
</dbReference>
<organism evidence="1 2">
    <name type="scientific">Actinobacillus porcinus</name>
    <dbReference type="NCBI Taxonomy" id="51048"/>
    <lineage>
        <taxon>Bacteria</taxon>
        <taxon>Pseudomonadati</taxon>
        <taxon>Pseudomonadota</taxon>
        <taxon>Gammaproteobacteria</taxon>
        <taxon>Pasteurellales</taxon>
        <taxon>Pasteurellaceae</taxon>
        <taxon>Actinobacillus</taxon>
    </lineage>
</organism>